<dbReference type="InterPro" id="IPR027417">
    <property type="entry name" value="P-loop_NTPase"/>
</dbReference>
<dbReference type="PRINTS" id="PR00819">
    <property type="entry name" value="CBXCFQXSUPER"/>
</dbReference>
<dbReference type="InterPro" id="IPR003593">
    <property type="entry name" value="AAA+_ATPase"/>
</dbReference>
<dbReference type="SUPFAM" id="SSF52540">
    <property type="entry name" value="P-loop containing nucleoside triphosphate hydrolases"/>
    <property type="match status" value="1"/>
</dbReference>
<evidence type="ECO:0000256" key="2">
    <source>
        <dbReference type="ARBA" id="ARBA00022741"/>
    </source>
</evidence>
<evidence type="ECO:0000313" key="7">
    <source>
        <dbReference type="Proteomes" id="UP000305067"/>
    </source>
</evidence>
<keyword evidence="7" id="KW-1185">Reference proteome</keyword>
<protein>
    <submittedName>
        <fullName evidence="6">P-loop containing nucleoside triphosphate hydrolase protein</fullName>
    </submittedName>
</protein>
<gene>
    <name evidence="6" type="ORF">BDV98DRAFT_608622</name>
</gene>
<dbReference type="Pfam" id="PF00004">
    <property type="entry name" value="AAA"/>
    <property type="match status" value="1"/>
</dbReference>
<dbReference type="Proteomes" id="UP000305067">
    <property type="component" value="Unassembled WGS sequence"/>
</dbReference>
<feature type="compositionally biased region" description="Pro residues" evidence="4">
    <location>
        <begin position="388"/>
        <end position="420"/>
    </location>
</feature>
<dbReference type="InterPro" id="IPR003959">
    <property type="entry name" value="ATPase_AAA_core"/>
</dbReference>
<sequence>MQIMDIKMAKQDLRATVQAKEVALEVLTCERNRPNFGNGGAVENLLIKAKLRFTPRVKKDPGAVLEPFNFDPDFDRHLKASENLDKLFSDLTGFKDLIPTNFIFKGPPGTGKSTVVRKFGQVYYDMGFLSTLDLYECAATDLVGRYVGHTGPKTQKVFEKAVGRVLFVDEAYRLGSKKYLQKIVVILAGYEDDMNQLLKINSGLSSRSPEEVFFHHFDSAACLEILSKQLAKESVSLPERADTSCSGYNDMSKMVDRLRSAPSWGNARDICWIYKPQLGLPPIIITFYLRSRRPFSNNIITISKNMINAALRKLPDGADPSTSLSITLQEALAIMRTFSQERRDRAAGSSVQSGGKDTKLPPLPEASASGTNNPPPASTTSSSTLAKPPGPPPPPPPAPPQGPPTAPPPAPPTQAPPAAPPTSTFDVSNEQLKAL</sequence>
<dbReference type="STRING" id="1884261.A0A5C3Q3Y7"/>
<organism evidence="6 7">
    <name type="scientific">Pterulicium gracile</name>
    <dbReference type="NCBI Taxonomy" id="1884261"/>
    <lineage>
        <taxon>Eukaryota</taxon>
        <taxon>Fungi</taxon>
        <taxon>Dikarya</taxon>
        <taxon>Basidiomycota</taxon>
        <taxon>Agaricomycotina</taxon>
        <taxon>Agaricomycetes</taxon>
        <taxon>Agaricomycetidae</taxon>
        <taxon>Agaricales</taxon>
        <taxon>Pleurotineae</taxon>
        <taxon>Pterulaceae</taxon>
        <taxon>Pterulicium</taxon>
    </lineage>
</organism>
<evidence type="ECO:0000256" key="1">
    <source>
        <dbReference type="ARBA" id="ARBA00010378"/>
    </source>
</evidence>
<evidence type="ECO:0000256" key="3">
    <source>
        <dbReference type="ARBA" id="ARBA00022840"/>
    </source>
</evidence>
<feature type="compositionally biased region" description="Polar residues" evidence="4">
    <location>
        <begin position="422"/>
        <end position="435"/>
    </location>
</feature>
<dbReference type="PANTHER" id="PTHR43392">
    <property type="entry name" value="AAA-TYPE ATPASE FAMILY PROTEIN / ANKYRIN REPEAT FAMILY PROTEIN"/>
    <property type="match status" value="1"/>
</dbReference>
<feature type="region of interest" description="Disordered" evidence="4">
    <location>
        <begin position="340"/>
        <end position="435"/>
    </location>
</feature>
<dbReference type="GO" id="GO:0016887">
    <property type="term" value="F:ATP hydrolysis activity"/>
    <property type="evidence" value="ECO:0007669"/>
    <property type="project" value="InterPro"/>
</dbReference>
<dbReference type="SMART" id="SM00382">
    <property type="entry name" value="AAA"/>
    <property type="match status" value="1"/>
</dbReference>
<proteinExistence type="inferred from homology"/>
<name>A0A5C3Q3Y7_9AGAR</name>
<keyword evidence="2" id="KW-0547">Nucleotide-binding</keyword>
<accession>A0A5C3Q3Y7</accession>
<dbReference type="GO" id="GO:0005524">
    <property type="term" value="F:ATP binding"/>
    <property type="evidence" value="ECO:0007669"/>
    <property type="project" value="UniProtKB-KW"/>
</dbReference>
<keyword evidence="6" id="KW-0378">Hydrolase</keyword>
<keyword evidence="3" id="KW-0067">ATP-binding</keyword>
<evidence type="ECO:0000313" key="6">
    <source>
        <dbReference type="EMBL" id="TFK95887.1"/>
    </source>
</evidence>
<feature type="compositionally biased region" description="Low complexity" evidence="4">
    <location>
        <begin position="378"/>
        <end position="387"/>
    </location>
</feature>
<dbReference type="AlphaFoldDB" id="A0A5C3Q3Y7"/>
<dbReference type="EMBL" id="ML178871">
    <property type="protein sequence ID" value="TFK95887.1"/>
    <property type="molecule type" value="Genomic_DNA"/>
</dbReference>
<evidence type="ECO:0000259" key="5">
    <source>
        <dbReference type="SMART" id="SM00382"/>
    </source>
</evidence>
<feature type="domain" description="AAA+ ATPase" evidence="5">
    <location>
        <begin position="98"/>
        <end position="218"/>
    </location>
</feature>
<dbReference type="PANTHER" id="PTHR43392:SF2">
    <property type="entry name" value="AAA-TYPE ATPASE FAMILY PROTEIN _ ANKYRIN REPEAT FAMILY PROTEIN"/>
    <property type="match status" value="1"/>
</dbReference>
<dbReference type="Gene3D" id="3.40.50.300">
    <property type="entry name" value="P-loop containing nucleotide triphosphate hydrolases"/>
    <property type="match status" value="1"/>
</dbReference>
<dbReference type="Gene3D" id="1.10.8.60">
    <property type="match status" value="1"/>
</dbReference>
<comment type="similarity">
    <text evidence="1">Belongs to the CbxX/CfxQ family.</text>
</comment>
<dbReference type="InterPro" id="IPR000641">
    <property type="entry name" value="CbxX/CfxQ"/>
</dbReference>
<dbReference type="OrthoDB" id="2423195at2759"/>
<reference evidence="6 7" key="1">
    <citation type="journal article" date="2019" name="Nat. Ecol. Evol.">
        <title>Megaphylogeny resolves global patterns of mushroom evolution.</title>
        <authorList>
            <person name="Varga T."/>
            <person name="Krizsan K."/>
            <person name="Foldi C."/>
            <person name="Dima B."/>
            <person name="Sanchez-Garcia M."/>
            <person name="Sanchez-Ramirez S."/>
            <person name="Szollosi G.J."/>
            <person name="Szarkandi J.G."/>
            <person name="Papp V."/>
            <person name="Albert L."/>
            <person name="Andreopoulos W."/>
            <person name="Angelini C."/>
            <person name="Antonin V."/>
            <person name="Barry K.W."/>
            <person name="Bougher N.L."/>
            <person name="Buchanan P."/>
            <person name="Buyck B."/>
            <person name="Bense V."/>
            <person name="Catcheside P."/>
            <person name="Chovatia M."/>
            <person name="Cooper J."/>
            <person name="Damon W."/>
            <person name="Desjardin D."/>
            <person name="Finy P."/>
            <person name="Geml J."/>
            <person name="Haridas S."/>
            <person name="Hughes K."/>
            <person name="Justo A."/>
            <person name="Karasinski D."/>
            <person name="Kautmanova I."/>
            <person name="Kiss B."/>
            <person name="Kocsube S."/>
            <person name="Kotiranta H."/>
            <person name="LaButti K.M."/>
            <person name="Lechner B.E."/>
            <person name="Liimatainen K."/>
            <person name="Lipzen A."/>
            <person name="Lukacs Z."/>
            <person name="Mihaltcheva S."/>
            <person name="Morgado L.N."/>
            <person name="Niskanen T."/>
            <person name="Noordeloos M.E."/>
            <person name="Ohm R.A."/>
            <person name="Ortiz-Santana B."/>
            <person name="Ovrebo C."/>
            <person name="Racz N."/>
            <person name="Riley R."/>
            <person name="Savchenko A."/>
            <person name="Shiryaev A."/>
            <person name="Soop K."/>
            <person name="Spirin V."/>
            <person name="Szebenyi C."/>
            <person name="Tomsovsky M."/>
            <person name="Tulloss R.E."/>
            <person name="Uehling J."/>
            <person name="Grigoriev I.V."/>
            <person name="Vagvolgyi C."/>
            <person name="Papp T."/>
            <person name="Martin F.M."/>
            <person name="Miettinen O."/>
            <person name="Hibbett D.S."/>
            <person name="Nagy L.G."/>
        </authorList>
    </citation>
    <scope>NUCLEOTIDE SEQUENCE [LARGE SCALE GENOMIC DNA]</scope>
    <source>
        <strain evidence="6 7">CBS 309.79</strain>
    </source>
</reference>
<dbReference type="InterPro" id="IPR050773">
    <property type="entry name" value="CbxX/CfxQ_RuBisCO_ESX"/>
</dbReference>
<evidence type="ECO:0000256" key="4">
    <source>
        <dbReference type="SAM" id="MobiDB-lite"/>
    </source>
</evidence>